<dbReference type="AlphaFoldDB" id="A0A8X6T230"/>
<sequence length="82" mass="9374">MGGKREVALYVSSQGRCIRFPHFRYGQRAIKMNRYTNAGLVDIHFNYGPPNGNGRFVVYCMEKYMQQGGNRIIKSLLAGIRT</sequence>
<organism evidence="1 2">
    <name type="scientific">Trichonephila clavipes</name>
    <name type="common">Golden silk orbweaver</name>
    <name type="synonym">Nephila clavipes</name>
    <dbReference type="NCBI Taxonomy" id="2585209"/>
    <lineage>
        <taxon>Eukaryota</taxon>
        <taxon>Metazoa</taxon>
        <taxon>Ecdysozoa</taxon>
        <taxon>Arthropoda</taxon>
        <taxon>Chelicerata</taxon>
        <taxon>Arachnida</taxon>
        <taxon>Araneae</taxon>
        <taxon>Araneomorphae</taxon>
        <taxon>Entelegynae</taxon>
        <taxon>Araneoidea</taxon>
        <taxon>Nephilidae</taxon>
        <taxon>Trichonephila</taxon>
    </lineage>
</organism>
<name>A0A8X6T230_TRICX</name>
<keyword evidence="2" id="KW-1185">Reference proteome</keyword>
<reference evidence="1" key="1">
    <citation type="submission" date="2020-08" db="EMBL/GenBank/DDBJ databases">
        <title>Multicomponent nature underlies the extraordinary mechanical properties of spider dragline silk.</title>
        <authorList>
            <person name="Kono N."/>
            <person name="Nakamura H."/>
            <person name="Mori M."/>
            <person name="Yoshida Y."/>
            <person name="Ohtoshi R."/>
            <person name="Malay A.D."/>
            <person name="Moran D.A.P."/>
            <person name="Tomita M."/>
            <person name="Numata K."/>
            <person name="Arakawa K."/>
        </authorList>
    </citation>
    <scope>NUCLEOTIDE SEQUENCE</scope>
</reference>
<comment type="caution">
    <text evidence="1">The sequence shown here is derived from an EMBL/GenBank/DDBJ whole genome shotgun (WGS) entry which is preliminary data.</text>
</comment>
<dbReference type="EMBL" id="BMAU01021349">
    <property type="protein sequence ID" value="GFY18486.1"/>
    <property type="molecule type" value="Genomic_DNA"/>
</dbReference>
<dbReference type="Proteomes" id="UP000887159">
    <property type="component" value="Unassembled WGS sequence"/>
</dbReference>
<accession>A0A8X6T230</accession>
<protein>
    <submittedName>
        <fullName evidence="1">Uncharacterized protein</fullName>
    </submittedName>
</protein>
<evidence type="ECO:0000313" key="2">
    <source>
        <dbReference type="Proteomes" id="UP000887159"/>
    </source>
</evidence>
<evidence type="ECO:0000313" key="1">
    <source>
        <dbReference type="EMBL" id="GFY18486.1"/>
    </source>
</evidence>
<proteinExistence type="predicted"/>
<gene>
    <name evidence="1" type="ORF">TNCV_2397131</name>
</gene>